<dbReference type="EMBL" id="BGPR01055916">
    <property type="protein sequence ID" value="GBO32460.1"/>
    <property type="molecule type" value="Genomic_DNA"/>
</dbReference>
<protein>
    <submittedName>
        <fullName evidence="1">Uncharacterized protein</fullName>
    </submittedName>
</protein>
<evidence type="ECO:0000313" key="2">
    <source>
        <dbReference type="Proteomes" id="UP000499080"/>
    </source>
</evidence>
<proteinExistence type="predicted"/>
<accession>A0A4Y2W8K7</accession>
<dbReference type="Proteomes" id="UP000499080">
    <property type="component" value="Unassembled WGS sequence"/>
</dbReference>
<dbReference type="AlphaFoldDB" id="A0A4Y2W8K7"/>
<gene>
    <name evidence="1" type="ORF">AVEN_44156_1</name>
</gene>
<comment type="caution">
    <text evidence="1">The sequence shown here is derived from an EMBL/GenBank/DDBJ whole genome shotgun (WGS) entry which is preliminary data.</text>
</comment>
<evidence type="ECO:0000313" key="1">
    <source>
        <dbReference type="EMBL" id="GBO32460.1"/>
    </source>
</evidence>
<keyword evidence="2" id="KW-1185">Reference proteome</keyword>
<organism evidence="1 2">
    <name type="scientific">Araneus ventricosus</name>
    <name type="common">Orbweaver spider</name>
    <name type="synonym">Epeira ventricosa</name>
    <dbReference type="NCBI Taxonomy" id="182803"/>
    <lineage>
        <taxon>Eukaryota</taxon>
        <taxon>Metazoa</taxon>
        <taxon>Ecdysozoa</taxon>
        <taxon>Arthropoda</taxon>
        <taxon>Chelicerata</taxon>
        <taxon>Arachnida</taxon>
        <taxon>Araneae</taxon>
        <taxon>Araneomorphae</taxon>
        <taxon>Entelegynae</taxon>
        <taxon>Araneoidea</taxon>
        <taxon>Araneidae</taxon>
        <taxon>Araneus</taxon>
    </lineage>
</organism>
<reference evidence="1 2" key="1">
    <citation type="journal article" date="2019" name="Sci. Rep.">
        <title>Orb-weaving spider Araneus ventricosus genome elucidates the spidroin gene catalogue.</title>
        <authorList>
            <person name="Kono N."/>
            <person name="Nakamura H."/>
            <person name="Ohtoshi R."/>
            <person name="Moran D.A.P."/>
            <person name="Shinohara A."/>
            <person name="Yoshida Y."/>
            <person name="Fujiwara M."/>
            <person name="Mori M."/>
            <person name="Tomita M."/>
            <person name="Arakawa K."/>
        </authorList>
    </citation>
    <scope>NUCLEOTIDE SEQUENCE [LARGE SCALE GENOMIC DNA]</scope>
</reference>
<name>A0A4Y2W8K7_ARAVE</name>
<sequence>MMRTIPEMKLLSETFRTTPTVGGGLTYDVRYNVYQAHIKVGSSVKYDKKYGTGTEAETLPLLHSGLQVQFLYGMINKLDGTINHYMMPKYWQLILL</sequence>